<dbReference type="AlphaFoldDB" id="A0A979FJP6"/>
<name>A0A979FJP6_HYAAZ</name>
<evidence type="ECO:0000313" key="6">
    <source>
        <dbReference type="Proteomes" id="UP000694843"/>
    </source>
</evidence>
<dbReference type="InterPro" id="IPR018244">
    <property type="entry name" value="Allrgn_V5/Tpx1_CS"/>
</dbReference>
<dbReference type="InterPro" id="IPR014044">
    <property type="entry name" value="CAP_dom"/>
</dbReference>
<feature type="chain" id="PRO_5036788127" evidence="4">
    <location>
        <begin position="25"/>
        <end position="272"/>
    </location>
</feature>
<comment type="caution">
    <text evidence="3">Lacks conserved residue(s) required for the propagation of feature annotation.</text>
</comment>
<evidence type="ECO:0000256" key="1">
    <source>
        <dbReference type="ARBA" id="ARBA00009923"/>
    </source>
</evidence>
<dbReference type="PROSITE" id="PS01009">
    <property type="entry name" value="CRISP_1"/>
    <property type="match status" value="1"/>
</dbReference>
<reference evidence="7" key="1">
    <citation type="submission" date="2025-08" db="UniProtKB">
        <authorList>
            <consortium name="RefSeq"/>
        </authorList>
    </citation>
    <scope>IDENTIFICATION</scope>
    <source>
        <tissue evidence="7">Whole organism</tissue>
    </source>
</reference>
<dbReference type="Proteomes" id="UP000694843">
    <property type="component" value="Unplaced"/>
</dbReference>
<evidence type="ECO:0000256" key="3">
    <source>
        <dbReference type="PROSITE-ProRule" id="PRU01005"/>
    </source>
</evidence>
<evidence type="ECO:0000259" key="5">
    <source>
        <dbReference type="PROSITE" id="PS51670"/>
    </source>
</evidence>
<dbReference type="PRINTS" id="PR00838">
    <property type="entry name" value="V5ALLERGEN"/>
</dbReference>
<accession>A0A979FJP6</accession>
<sequence>MRLNAAQMQLLLLCLASAVQLSTTWRSDRRKTLYSIYLEQLRSLTPRRLRIRRKLVQYHNFFRTRVQPPATNMLAMSWSREAARDAQRWASACQLLVHDDNAGRTVRGYGPCGQNIFVSTQQVPWFFGVKTWWLERDNFTYGSDKNDLFVVGHYTQLVWHASHQLGCGLAFCKDAKPRPFYNYVCNYCPIGNHMQAIGHPYENGTSCSACPGHCKADKLCTNACPYGDLWVNCKDLAKTFKGWLCDTRTRKGIIRRKHCRATCLCEGKITFP</sequence>
<dbReference type="RefSeq" id="XP_047736786.1">
    <property type="nucleotide sequence ID" value="XM_047880830.1"/>
</dbReference>
<dbReference type="PANTHER" id="PTHR10334">
    <property type="entry name" value="CYSTEINE-RICH SECRETORY PROTEIN-RELATED"/>
    <property type="match status" value="1"/>
</dbReference>
<evidence type="ECO:0000256" key="2">
    <source>
        <dbReference type="ARBA" id="ARBA00023157"/>
    </source>
</evidence>
<dbReference type="SMART" id="SM00198">
    <property type="entry name" value="SCP"/>
    <property type="match status" value="1"/>
</dbReference>
<keyword evidence="6" id="KW-1185">Reference proteome</keyword>
<dbReference type="InterPro" id="IPR002413">
    <property type="entry name" value="V5_allergen-like"/>
</dbReference>
<dbReference type="Gene3D" id="1.10.10.740">
    <property type="entry name" value="Crisp domain"/>
    <property type="match status" value="1"/>
</dbReference>
<gene>
    <name evidence="7" type="primary">LOC125178002</name>
</gene>
<evidence type="ECO:0000256" key="4">
    <source>
        <dbReference type="SAM" id="SignalP"/>
    </source>
</evidence>
<dbReference type="InterPro" id="IPR003582">
    <property type="entry name" value="ShKT_dom"/>
</dbReference>
<dbReference type="PROSITE" id="PS51670">
    <property type="entry name" value="SHKT"/>
    <property type="match status" value="1"/>
</dbReference>
<dbReference type="Pfam" id="PF00188">
    <property type="entry name" value="CAP"/>
    <property type="match status" value="1"/>
</dbReference>
<dbReference type="SUPFAM" id="SSF55797">
    <property type="entry name" value="PR-1-like"/>
    <property type="match status" value="1"/>
</dbReference>
<feature type="domain" description="ShKT" evidence="5">
    <location>
        <begin position="224"/>
        <end position="265"/>
    </location>
</feature>
<protein>
    <submittedName>
        <fullName evidence="7">Cysteine-rich secretory protein 2-like</fullName>
    </submittedName>
</protein>
<dbReference type="InterPro" id="IPR035940">
    <property type="entry name" value="CAP_sf"/>
</dbReference>
<organism evidence="6 7">
    <name type="scientific">Hyalella azteca</name>
    <name type="common">Amphipod</name>
    <dbReference type="NCBI Taxonomy" id="294128"/>
    <lineage>
        <taxon>Eukaryota</taxon>
        <taxon>Metazoa</taxon>
        <taxon>Ecdysozoa</taxon>
        <taxon>Arthropoda</taxon>
        <taxon>Crustacea</taxon>
        <taxon>Multicrustacea</taxon>
        <taxon>Malacostraca</taxon>
        <taxon>Eumalacostraca</taxon>
        <taxon>Peracarida</taxon>
        <taxon>Amphipoda</taxon>
        <taxon>Senticaudata</taxon>
        <taxon>Talitrida</taxon>
        <taxon>Talitroidea</taxon>
        <taxon>Hyalellidae</taxon>
        <taxon>Hyalella</taxon>
    </lineage>
</organism>
<dbReference type="PRINTS" id="PR00837">
    <property type="entry name" value="V5TPXLIKE"/>
</dbReference>
<dbReference type="InterPro" id="IPR001283">
    <property type="entry name" value="CRISP-related"/>
</dbReference>
<dbReference type="OMA" id="CTNSCEF"/>
<dbReference type="SUPFAM" id="SSF57546">
    <property type="entry name" value="Crisp domain-like"/>
    <property type="match status" value="1"/>
</dbReference>
<dbReference type="InterPro" id="IPR013871">
    <property type="entry name" value="Cysteine_rich_secretory"/>
</dbReference>
<dbReference type="GO" id="GO:0005576">
    <property type="term" value="C:extracellular region"/>
    <property type="evidence" value="ECO:0007669"/>
    <property type="project" value="InterPro"/>
</dbReference>
<proteinExistence type="inferred from homology"/>
<dbReference type="Pfam" id="PF08562">
    <property type="entry name" value="Crisp"/>
    <property type="match status" value="1"/>
</dbReference>
<keyword evidence="4" id="KW-0732">Signal</keyword>
<comment type="similarity">
    <text evidence="1">Belongs to the CRISP family.</text>
</comment>
<dbReference type="KEGG" id="hazt:125178002"/>
<dbReference type="OrthoDB" id="337038at2759"/>
<dbReference type="GeneID" id="125178002"/>
<keyword evidence="2" id="KW-1015">Disulfide bond</keyword>
<evidence type="ECO:0000313" key="7">
    <source>
        <dbReference type="RefSeq" id="XP_047736786.1"/>
    </source>
</evidence>
<dbReference type="InterPro" id="IPR042076">
    <property type="entry name" value="Crisp-like_dom"/>
</dbReference>
<feature type="signal peptide" evidence="4">
    <location>
        <begin position="1"/>
        <end position="24"/>
    </location>
</feature>
<dbReference type="Gene3D" id="3.40.33.10">
    <property type="entry name" value="CAP"/>
    <property type="match status" value="1"/>
</dbReference>